<reference evidence="2 3" key="1">
    <citation type="submission" date="2020-09" db="EMBL/GenBank/DDBJ databases">
        <title>Mannheimia bovis sp.nov., isolated from a cow.</title>
        <authorList>
            <person name="Li F."/>
        </authorList>
    </citation>
    <scope>NUCLEOTIDE SEQUENCE [LARGE SCALE GENOMIC DNA]</scope>
    <source>
        <strain evidence="2 3">ZY190616</strain>
    </source>
</reference>
<organism evidence="2 3">
    <name type="scientific">Mannheimia bovis</name>
    <dbReference type="NCBI Taxonomy" id="2770636"/>
    <lineage>
        <taxon>Bacteria</taxon>
        <taxon>Pseudomonadati</taxon>
        <taxon>Pseudomonadota</taxon>
        <taxon>Gammaproteobacteria</taxon>
        <taxon>Pasteurellales</taxon>
        <taxon>Pasteurellaceae</taxon>
        <taxon>Mannheimia</taxon>
    </lineage>
</organism>
<proteinExistence type="predicted"/>
<accession>A0A7H1C2U0</accession>
<protein>
    <recommendedName>
        <fullName evidence="4">Type II secretion system protein</fullName>
    </recommendedName>
</protein>
<dbReference type="RefSeq" id="WP_188156883.1">
    <property type="nucleotide sequence ID" value="NZ_CP061280.1"/>
</dbReference>
<evidence type="ECO:0008006" key="4">
    <source>
        <dbReference type="Google" id="ProtNLM"/>
    </source>
</evidence>
<dbReference type="KEGG" id="mbos:ICJ55_00615"/>
<keyword evidence="1" id="KW-0812">Transmembrane</keyword>
<keyword evidence="1" id="KW-1133">Transmembrane helix</keyword>
<dbReference type="AlphaFoldDB" id="A0A7H1C2U0"/>
<feature type="transmembrane region" description="Helical" evidence="1">
    <location>
        <begin position="6"/>
        <end position="28"/>
    </location>
</feature>
<evidence type="ECO:0000313" key="2">
    <source>
        <dbReference type="EMBL" id="QNS15295.1"/>
    </source>
</evidence>
<dbReference type="EMBL" id="CP061280">
    <property type="protein sequence ID" value="QNS15295.1"/>
    <property type="molecule type" value="Genomic_DNA"/>
</dbReference>
<evidence type="ECO:0000313" key="3">
    <source>
        <dbReference type="Proteomes" id="UP000576260"/>
    </source>
</evidence>
<keyword evidence="3" id="KW-1185">Reference proteome</keyword>
<name>A0A7H1C2U0_9PAST</name>
<gene>
    <name evidence="2" type="ORF">ICJ55_00615</name>
</gene>
<keyword evidence="1" id="KW-0472">Membrane</keyword>
<dbReference type="Proteomes" id="UP000576260">
    <property type="component" value="Chromosome"/>
</dbReference>
<sequence length="130" mass="15144">MRKCLIAVIFLMAFPFIYFGVLTGIVYIQSIKYQPEFRKRADFLISCINDYRKKNGSYPKEENCVSDLVIKSHEMVNSPNLIGRGDFIFYTMHGVPPILIVGHWYPPNLIYDFDTNTYEENSRLFLDSGL</sequence>
<evidence type="ECO:0000256" key="1">
    <source>
        <dbReference type="SAM" id="Phobius"/>
    </source>
</evidence>